<organism evidence="10 11">
    <name type="scientific">Tunturiibacter empetritectus</name>
    <dbReference type="NCBI Taxonomy" id="3069691"/>
    <lineage>
        <taxon>Bacteria</taxon>
        <taxon>Pseudomonadati</taxon>
        <taxon>Acidobacteriota</taxon>
        <taxon>Terriglobia</taxon>
        <taxon>Terriglobales</taxon>
        <taxon>Acidobacteriaceae</taxon>
        <taxon>Tunturiibacter</taxon>
    </lineage>
</organism>
<comment type="pathway">
    <text evidence="2">Lipid metabolism; sphingolipid metabolism.</text>
</comment>
<dbReference type="GO" id="GO:0006679">
    <property type="term" value="P:glucosylceramide biosynthetic process"/>
    <property type="evidence" value="ECO:0007669"/>
    <property type="project" value="TreeGrafter"/>
</dbReference>
<comment type="caution">
    <text evidence="10">The sequence shown here is derived from an EMBL/GenBank/DDBJ whole genome shotgun (WGS) entry which is preliminary data.</text>
</comment>
<dbReference type="Pfam" id="PF13506">
    <property type="entry name" value="Glyco_transf_21"/>
    <property type="match status" value="1"/>
</dbReference>
<dbReference type="PANTHER" id="PTHR12726">
    <property type="entry name" value="CERAMIDE GLUCOSYLTRANSFERASE"/>
    <property type="match status" value="1"/>
</dbReference>
<evidence type="ECO:0000256" key="4">
    <source>
        <dbReference type="ARBA" id="ARBA00022676"/>
    </source>
</evidence>
<reference evidence="10" key="1">
    <citation type="submission" date="2020-08" db="EMBL/GenBank/DDBJ databases">
        <title>Genomic Encyclopedia of Type Strains, Phase IV (KMG-V): Genome sequencing to study the core and pangenomes of soil and plant-associated prokaryotes.</title>
        <authorList>
            <person name="Whitman W."/>
        </authorList>
    </citation>
    <scope>NUCLEOTIDE SEQUENCE [LARGE SCALE GENOMIC DNA]</scope>
    <source>
        <strain evidence="10">M8UP27</strain>
    </source>
</reference>
<dbReference type="GO" id="GO:0016020">
    <property type="term" value="C:membrane"/>
    <property type="evidence" value="ECO:0007669"/>
    <property type="project" value="UniProtKB-SubCell"/>
</dbReference>
<dbReference type="EMBL" id="JACHDY010000003">
    <property type="protein sequence ID" value="MBB5317813.1"/>
    <property type="molecule type" value="Genomic_DNA"/>
</dbReference>
<dbReference type="EC" id="2.4.1.80" evidence="10"/>
<evidence type="ECO:0000313" key="11">
    <source>
        <dbReference type="Proteomes" id="UP000568106"/>
    </source>
</evidence>
<accession>A0A7W8IKC3</accession>
<comment type="subcellular location">
    <subcellularLocation>
        <location evidence="1">Membrane</location>
        <topology evidence="1">Multi-pass membrane protein</topology>
    </subcellularLocation>
</comment>
<dbReference type="InterPro" id="IPR029044">
    <property type="entry name" value="Nucleotide-diphossugar_trans"/>
</dbReference>
<protein>
    <submittedName>
        <fullName evidence="10">Ceramide glucosyltransferase</fullName>
        <ecNumber evidence="10">2.4.1.80</ecNumber>
    </submittedName>
</protein>
<dbReference type="SUPFAM" id="SSF53448">
    <property type="entry name" value="Nucleotide-diphospho-sugar transferases"/>
    <property type="match status" value="1"/>
</dbReference>
<evidence type="ECO:0000256" key="1">
    <source>
        <dbReference type="ARBA" id="ARBA00004141"/>
    </source>
</evidence>
<sequence>MLSTLLLIARVALILGILGTLTSGVSFLLALIGGLKFRSRRNDQGSYAPPVSILKPLHGKEMGLEQNLESFFKLNHPDFELIFCARSLSDPGILCAQEVARRFPSIPARFIASGEPLWQNPKTFSMALLVDAAKHEIILFSDSDVRVSPSYLHDILQPLADPAVGLVTCTFRGKPGRSTSLLTALTQTVEFSSGVLTANLLEDIKFGLGPTLLTRKALIDEIGGLKDMGDLLADDFWLGNRIAEKGYKVILSTAIVDHFINYGSILSGLHHQISWMKNTRGTRPAGHLGTGLTYAMPFGVLGLLSALAIGRPTLGLWLLFAALANRWLQALLIGFVIMRDKLSLIFFWLYPLCDLLGFYSWAASYFGREIIYRGERYRINPGGVLVRLGPLQHH</sequence>
<dbReference type="CDD" id="cd02520">
    <property type="entry name" value="Glucosylceramide_synthase"/>
    <property type="match status" value="1"/>
</dbReference>
<feature type="transmembrane region" description="Helical" evidence="9">
    <location>
        <begin position="291"/>
        <end position="309"/>
    </location>
</feature>
<dbReference type="GO" id="GO:0008120">
    <property type="term" value="F:ceramide glucosyltransferase activity"/>
    <property type="evidence" value="ECO:0007669"/>
    <property type="project" value="UniProtKB-EC"/>
</dbReference>
<evidence type="ECO:0000256" key="9">
    <source>
        <dbReference type="SAM" id="Phobius"/>
    </source>
</evidence>
<gene>
    <name evidence="10" type="ORF">HDF09_002499</name>
</gene>
<feature type="transmembrane region" description="Helical" evidence="9">
    <location>
        <begin position="316"/>
        <end position="338"/>
    </location>
</feature>
<feature type="transmembrane region" description="Helical" evidence="9">
    <location>
        <begin position="6"/>
        <end position="32"/>
    </location>
</feature>
<comment type="pathway">
    <text evidence="3">Sphingolipid metabolism.</text>
</comment>
<keyword evidence="7 9" id="KW-1133">Transmembrane helix</keyword>
<dbReference type="Gene3D" id="3.90.550.10">
    <property type="entry name" value="Spore Coat Polysaccharide Biosynthesis Protein SpsA, Chain A"/>
    <property type="match status" value="1"/>
</dbReference>
<dbReference type="InterPro" id="IPR025993">
    <property type="entry name" value="Ceramide_glucosylTrfase"/>
</dbReference>
<evidence type="ECO:0000256" key="7">
    <source>
        <dbReference type="ARBA" id="ARBA00022989"/>
    </source>
</evidence>
<dbReference type="AlphaFoldDB" id="A0A7W8IKC3"/>
<evidence type="ECO:0000256" key="6">
    <source>
        <dbReference type="ARBA" id="ARBA00022692"/>
    </source>
</evidence>
<evidence type="ECO:0000256" key="8">
    <source>
        <dbReference type="ARBA" id="ARBA00023136"/>
    </source>
</evidence>
<evidence type="ECO:0000256" key="2">
    <source>
        <dbReference type="ARBA" id="ARBA00004760"/>
    </source>
</evidence>
<evidence type="ECO:0000313" key="10">
    <source>
        <dbReference type="EMBL" id="MBB5317813.1"/>
    </source>
</evidence>
<keyword evidence="8 9" id="KW-0472">Membrane</keyword>
<keyword evidence="11" id="KW-1185">Reference proteome</keyword>
<name>A0A7W8IKC3_9BACT</name>
<keyword evidence="4 10" id="KW-0328">Glycosyltransferase</keyword>
<dbReference type="PANTHER" id="PTHR12726:SF0">
    <property type="entry name" value="CERAMIDE GLUCOSYLTRANSFERASE"/>
    <property type="match status" value="1"/>
</dbReference>
<evidence type="ECO:0000256" key="3">
    <source>
        <dbReference type="ARBA" id="ARBA00004991"/>
    </source>
</evidence>
<keyword evidence="6 9" id="KW-0812">Transmembrane</keyword>
<keyword evidence="5 10" id="KW-0808">Transferase</keyword>
<feature type="transmembrane region" description="Helical" evidence="9">
    <location>
        <begin position="344"/>
        <end position="366"/>
    </location>
</feature>
<dbReference type="Proteomes" id="UP000568106">
    <property type="component" value="Unassembled WGS sequence"/>
</dbReference>
<evidence type="ECO:0000256" key="5">
    <source>
        <dbReference type="ARBA" id="ARBA00022679"/>
    </source>
</evidence>
<proteinExistence type="predicted"/>